<name>A0A6M3L233_9ZZZZ</name>
<dbReference type="InterPro" id="IPR003696">
    <property type="entry name" value="Carbtransf_dom"/>
</dbReference>
<dbReference type="PANTHER" id="PTHR34847">
    <property type="entry name" value="NODULATION PROTEIN U"/>
    <property type="match status" value="1"/>
</dbReference>
<dbReference type="PANTHER" id="PTHR34847:SF1">
    <property type="entry name" value="NODULATION PROTEIN U"/>
    <property type="match status" value="1"/>
</dbReference>
<evidence type="ECO:0000313" key="4">
    <source>
        <dbReference type="EMBL" id="QJA88633.1"/>
    </source>
</evidence>
<dbReference type="CDD" id="cd24033">
    <property type="entry name" value="ASKHA_NBD_NodU_CmcH-like_N"/>
    <property type="match status" value="1"/>
</dbReference>
<dbReference type="InterPro" id="IPR031730">
    <property type="entry name" value="Carbam_trans_C"/>
</dbReference>
<dbReference type="AlphaFoldDB" id="A0A6M3L233"/>
<sequence>MALIVNDRLVAMVEKERLTRLKYDRGFMPEMIDSVLELGGIKFFDIDCVAISLCSGGMDEPKLCRKDIWGITIRRNGHWYVNGPRQLDPWECEGGIEVTFDGIKKPAYQVQHHVEHVASSYYLSLFDKAIGLSYDGSGKPDNQTSYVCRCEGNKIYPEYCPNLTGALLYGNICKHTYGSWRDSGKLMGLSAYGEPTFFYPEMLKNPNIDTMMGSIYEYFPDPRTYQDLIKDDWKNNLIKNVATSTQTYFFEDVKRVLDGIIKKYGKVNLVTSGGGALNVIANRYIYDAVPLYIAPFPKDDGLAVGGAMYVLHHIFDVPRQTYTAAEVAFMGGPSQLISKAPPIKEIAKELANGKIVLWHQGRSEVGPRALTHRSILADPRTPEMKVRVSEKVKGREPYRPLAPIVTEEDCSKYFDIEPNPLTELMLVNARVKSKKIPAVTHVDGTARVQTINRDFNHAVWNILKEFKSLTGIPVLINTSLNIMGQAICETERDTLWTFENCPADICVINGEVYRK</sequence>
<dbReference type="Pfam" id="PF16861">
    <property type="entry name" value="Carbam_trans_C"/>
    <property type="match status" value="1"/>
</dbReference>
<protein>
    <submittedName>
        <fullName evidence="4">Putative carbamoyltransferase</fullName>
    </submittedName>
</protein>
<dbReference type="Pfam" id="PF02543">
    <property type="entry name" value="Carbam_trans_N"/>
    <property type="match status" value="1"/>
</dbReference>
<dbReference type="InterPro" id="IPR038152">
    <property type="entry name" value="Carbam_trans_C_sf"/>
</dbReference>
<keyword evidence="4" id="KW-0808">Transferase</keyword>
<comment type="similarity">
    <text evidence="1">Belongs to the NodU/CmcH family.</text>
</comment>
<dbReference type="InterPro" id="IPR051338">
    <property type="entry name" value="NodU/CmcH_Carbamoyltrnsfr"/>
</dbReference>
<evidence type="ECO:0000259" key="3">
    <source>
        <dbReference type="Pfam" id="PF16861"/>
    </source>
</evidence>
<evidence type="ECO:0000259" key="2">
    <source>
        <dbReference type="Pfam" id="PF02543"/>
    </source>
</evidence>
<gene>
    <name evidence="4" type="ORF">MM415B02718_0008</name>
</gene>
<feature type="domain" description="Carbamoyltransferase C-terminal" evidence="3">
    <location>
        <begin position="347"/>
        <end position="515"/>
    </location>
</feature>
<dbReference type="EMBL" id="MT142793">
    <property type="protein sequence ID" value="QJA88633.1"/>
    <property type="molecule type" value="Genomic_DNA"/>
</dbReference>
<dbReference type="Gene3D" id="3.30.420.40">
    <property type="match status" value="2"/>
</dbReference>
<dbReference type="GO" id="GO:0016740">
    <property type="term" value="F:transferase activity"/>
    <property type="evidence" value="ECO:0007669"/>
    <property type="project" value="UniProtKB-KW"/>
</dbReference>
<reference evidence="4" key="1">
    <citation type="submission" date="2020-03" db="EMBL/GenBank/DDBJ databases">
        <title>The deep terrestrial virosphere.</title>
        <authorList>
            <person name="Holmfeldt K."/>
            <person name="Nilsson E."/>
            <person name="Simone D."/>
            <person name="Lopez-Fernandez M."/>
            <person name="Wu X."/>
            <person name="de Brujin I."/>
            <person name="Lundin D."/>
            <person name="Andersson A."/>
            <person name="Bertilsson S."/>
            <person name="Dopson M."/>
        </authorList>
    </citation>
    <scope>NUCLEOTIDE SEQUENCE</scope>
    <source>
        <strain evidence="4">MM415B02718</strain>
    </source>
</reference>
<evidence type="ECO:0000256" key="1">
    <source>
        <dbReference type="ARBA" id="ARBA00006129"/>
    </source>
</evidence>
<organism evidence="4">
    <name type="scientific">viral metagenome</name>
    <dbReference type="NCBI Taxonomy" id="1070528"/>
    <lineage>
        <taxon>unclassified sequences</taxon>
        <taxon>metagenomes</taxon>
        <taxon>organismal metagenomes</taxon>
    </lineage>
</organism>
<accession>A0A6M3L233</accession>
<feature type="domain" description="Carbamoyltransferase" evidence="2">
    <location>
        <begin position="104"/>
        <end position="308"/>
    </location>
</feature>
<dbReference type="Gene3D" id="3.90.870.20">
    <property type="entry name" value="Carbamoyltransferase, C-terminal domain"/>
    <property type="match status" value="1"/>
</dbReference>
<proteinExistence type="inferred from homology"/>